<dbReference type="EMBL" id="KZ805300">
    <property type="protein sequence ID" value="PVI08460.1"/>
    <property type="molecule type" value="Genomic_DNA"/>
</dbReference>
<evidence type="ECO:0000313" key="7">
    <source>
        <dbReference type="Proteomes" id="UP000244855"/>
    </source>
</evidence>
<protein>
    <submittedName>
        <fullName evidence="6">NAD(P)-binding protein</fullName>
    </submittedName>
</protein>
<dbReference type="Gene3D" id="3.40.50.720">
    <property type="entry name" value="NAD(P)-binding Rossmann-like Domain"/>
    <property type="match status" value="1"/>
</dbReference>
<keyword evidence="2" id="KW-0560">Oxidoreductase</keyword>
<keyword evidence="4" id="KW-0732">Signal</keyword>
<dbReference type="SUPFAM" id="SSF48179">
    <property type="entry name" value="6-phosphogluconate dehydrogenase C-terminal domain-like"/>
    <property type="match status" value="1"/>
</dbReference>
<dbReference type="InterPro" id="IPR013328">
    <property type="entry name" value="6PGD_dom2"/>
</dbReference>
<dbReference type="InterPro" id="IPR008927">
    <property type="entry name" value="6-PGluconate_DH-like_C_sf"/>
</dbReference>
<accession>A0A2V1EG24</accession>
<dbReference type="Pfam" id="PF03446">
    <property type="entry name" value="NAD_binding_2"/>
    <property type="match status" value="1"/>
</dbReference>
<dbReference type="InterPro" id="IPR015815">
    <property type="entry name" value="HIBADH-related"/>
</dbReference>
<evidence type="ECO:0000256" key="4">
    <source>
        <dbReference type="SAM" id="SignalP"/>
    </source>
</evidence>
<gene>
    <name evidence="6" type="ORF">DM02DRAFT_578534</name>
</gene>
<dbReference type="GO" id="GO:0050661">
    <property type="term" value="F:NADP binding"/>
    <property type="evidence" value="ECO:0007669"/>
    <property type="project" value="InterPro"/>
</dbReference>
<dbReference type="PIRSF" id="PIRSF000103">
    <property type="entry name" value="HIBADH"/>
    <property type="match status" value="1"/>
</dbReference>
<name>A0A2V1EG24_9PLEO</name>
<dbReference type="GO" id="GO:0016491">
    <property type="term" value="F:oxidoreductase activity"/>
    <property type="evidence" value="ECO:0007669"/>
    <property type="project" value="UniProtKB-KW"/>
</dbReference>
<dbReference type="Proteomes" id="UP000244855">
    <property type="component" value="Unassembled WGS sequence"/>
</dbReference>
<dbReference type="STRING" id="97972.A0A2V1EG24"/>
<dbReference type="SUPFAM" id="SSF51735">
    <property type="entry name" value="NAD(P)-binding Rossmann-fold domains"/>
    <property type="match status" value="1"/>
</dbReference>
<evidence type="ECO:0000259" key="5">
    <source>
        <dbReference type="Pfam" id="PF03446"/>
    </source>
</evidence>
<comment type="similarity">
    <text evidence="1">Belongs to the HIBADH-related family. NP60 subfamily.</text>
</comment>
<evidence type="ECO:0000256" key="2">
    <source>
        <dbReference type="ARBA" id="ARBA00023002"/>
    </source>
</evidence>
<keyword evidence="7" id="KW-1185">Reference proteome</keyword>
<dbReference type="PANTHER" id="PTHR43580:SF8">
    <property type="entry name" value="6-PHOSPHOGLUCONATE DEHYDROGENASE NADP-BINDING DOMAIN-CONTAINING PROTEIN-RELATED"/>
    <property type="match status" value="1"/>
</dbReference>
<feature type="active site" evidence="3">
    <location>
        <position position="181"/>
    </location>
</feature>
<dbReference type="Gene3D" id="1.10.1040.10">
    <property type="entry name" value="N-(1-d-carboxylethyl)-l-norvaline Dehydrogenase, domain 2"/>
    <property type="match status" value="1"/>
</dbReference>
<sequence>MANSSLRVGWIGLGSMGLAMATNMQKHLQNQELPPLQYTNRTLSRGDSLKAIGGIPCQTAVEVVQNSDMIFISVSDDAALTATIQTILQTQPQLSNKILLDTTTVHPNTTSSITKLLTEAGAQYIAAPVFGATPTAQAGQLLMALGGPEPAISTAQPYLVGVLARGTIPVGPEPSKALLLKSTSNFITAGLMYLLSEAHVLAEVSDLPAQTLESLIEQNFGAYAGGVSKRITSGSYVAAEGERPSSGLALGIKDVGIGVGIAKEKGLGLKVGELSLEAMERAKRWGEERGKEALMDSSSVFGSVRAQAGLEFESEVVKRRDGKE</sequence>
<dbReference type="OrthoDB" id="435038at2759"/>
<feature type="chain" id="PRO_5015870773" evidence="4">
    <location>
        <begin position="22"/>
        <end position="324"/>
    </location>
</feature>
<dbReference type="InterPro" id="IPR051265">
    <property type="entry name" value="HIBADH-related_NP60_sf"/>
</dbReference>
<dbReference type="InterPro" id="IPR006115">
    <property type="entry name" value="6PGDH_NADP-bd"/>
</dbReference>
<proteinExistence type="inferred from homology"/>
<reference evidence="6 7" key="1">
    <citation type="journal article" date="2018" name="Sci. Rep.">
        <title>Comparative genomics provides insights into the lifestyle and reveals functional heterogeneity of dark septate endophytic fungi.</title>
        <authorList>
            <person name="Knapp D.G."/>
            <person name="Nemeth J.B."/>
            <person name="Barry K."/>
            <person name="Hainaut M."/>
            <person name="Henrissat B."/>
            <person name="Johnson J."/>
            <person name="Kuo A."/>
            <person name="Lim J.H.P."/>
            <person name="Lipzen A."/>
            <person name="Nolan M."/>
            <person name="Ohm R.A."/>
            <person name="Tamas L."/>
            <person name="Grigoriev I.V."/>
            <person name="Spatafora J.W."/>
            <person name="Nagy L.G."/>
            <person name="Kovacs G.M."/>
        </authorList>
    </citation>
    <scope>NUCLEOTIDE SEQUENCE [LARGE SCALE GENOMIC DNA]</scope>
    <source>
        <strain evidence="6 7">DSE2036</strain>
    </source>
</reference>
<dbReference type="PANTHER" id="PTHR43580">
    <property type="entry name" value="OXIDOREDUCTASE GLYR1-RELATED"/>
    <property type="match status" value="1"/>
</dbReference>
<organism evidence="6 7">
    <name type="scientific">Periconia macrospinosa</name>
    <dbReference type="NCBI Taxonomy" id="97972"/>
    <lineage>
        <taxon>Eukaryota</taxon>
        <taxon>Fungi</taxon>
        <taxon>Dikarya</taxon>
        <taxon>Ascomycota</taxon>
        <taxon>Pezizomycotina</taxon>
        <taxon>Dothideomycetes</taxon>
        <taxon>Pleosporomycetidae</taxon>
        <taxon>Pleosporales</taxon>
        <taxon>Massarineae</taxon>
        <taxon>Periconiaceae</taxon>
        <taxon>Periconia</taxon>
    </lineage>
</organism>
<dbReference type="AlphaFoldDB" id="A0A2V1EG24"/>
<evidence type="ECO:0000313" key="6">
    <source>
        <dbReference type="EMBL" id="PVI08460.1"/>
    </source>
</evidence>
<feature type="domain" description="6-phosphogluconate dehydrogenase NADP-binding" evidence="5">
    <location>
        <begin position="7"/>
        <end position="159"/>
    </location>
</feature>
<evidence type="ECO:0000256" key="1">
    <source>
        <dbReference type="ARBA" id="ARBA00007598"/>
    </source>
</evidence>
<feature type="signal peptide" evidence="4">
    <location>
        <begin position="1"/>
        <end position="21"/>
    </location>
</feature>
<evidence type="ECO:0000256" key="3">
    <source>
        <dbReference type="PIRSR" id="PIRSR000103-1"/>
    </source>
</evidence>
<dbReference type="InterPro" id="IPR036291">
    <property type="entry name" value="NAD(P)-bd_dom_sf"/>
</dbReference>